<evidence type="ECO:0000256" key="4">
    <source>
        <dbReference type="RuleBase" id="RU000454"/>
    </source>
</evidence>
<feature type="disulfide bond" evidence="3">
    <location>
        <begin position="289"/>
        <end position="326"/>
    </location>
</feature>
<feature type="domain" description="Peptidase A1" evidence="6">
    <location>
        <begin position="61"/>
        <end position="367"/>
    </location>
</feature>
<evidence type="ECO:0000256" key="3">
    <source>
        <dbReference type="PIRSR" id="PIRSR601461-2"/>
    </source>
</evidence>
<comment type="caution">
    <text evidence="7">The sequence shown here is derived from an EMBL/GenBank/DDBJ whole genome shotgun (WGS) entry which is preliminary data.</text>
</comment>
<gene>
    <name evidence="7" type="ORF">BSTOLATCC_MIC36487</name>
</gene>
<evidence type="ECO:0000256" key="5">
    <source>
        <dbReference type="SAM" id="SignalP"/>
    </source>
</evidence>
<dbReference type="SUPFAM" id="SSF50630">
    <property type="entry name" value="Acid proteases"/>
    <property type="match status" value="1"/>
</dbReference>
<keyword evidence="8" id="KW-1185">Reference proteome</keyword>
<evidence type="ECO:0000259" key="6">
    <source>
        <dbReference type="PROSITE" id="PS51767"/>
    </source>
</evidence>
<organism evidence="7 8">
    <name type="scientific">Blepharisma stoltei</name>
    <dbReference type="NCBI Taxonomy" id="1481888"/>
    <lineage>
        <taxon>Eukaryota</taxon>
        <taxon>Sar</taxon>
        <taxon>Alveolata</taxon>
        <taxon>Ciliophora</taxon>
        <taxon>Postciliodesmatophora</taxon>
        <taxon>Heterotrichea</taxon>
        <taxon>Heterotrichida</taxon>
        <taxon>Blepharismidae</taxon>
        <taxon>Blepharisma</taxon>
    </lineage>
</organism>
<keyword evidence="4" id="KW-0645">Protease</keyword>
<keyword evidence="3" id="KW-1015">Disulfide bond</keyword>
<dbReference type="PROSITE" id="PS00141">
    <property type="entry name" value="ASP_PROTEASE"/>
    <property type="match status" value="2"/>
</dbReference>
<dbReference type="PANTHER" id="PTHR47966">
    <property type="entry name" value="BETA-SITE APP-CLEAVING ENZYME, ISOFORM A-RELATED"/>
    <property type="match status" value="1"/>
</dbReference>
<reference evidence="7" key="1">
    <citation type="submission" date="2021-09" db="EMBL/GenBank/DDBJ databases">
        <authorList>
            <consortium name="AG Swart"/>
            <person name="Singh M."/>
            <person name="Singh A."/>
            <person name="Seah K."/>
            <person name="Emmerich C."/>
        </authorList>
    </citation>
    <scope>NUCLEOTIDE SEQUENCE</scope>
    <source>
        <strain evidence="7">ATCC30299</strain>
    </source>
</reference>
<dbReference type="InterPro" id="IPR033121">
    <property type="entry name" value="PEPTIDASE_A1"/>
</dbReference>
<dbReference type="Proteomes" id="UP001162131">
    <property type="component" value="Unassembled WGS sequence"/>
</dbReference>
<dbReference type="Gene3D" id="2.40.70.10">
    <property type="entry name" value="Acid Proteases"/>
    <property type="match status" value="2"/>
</dbReference>
<sequence length="370" mass="41117">MIFLVISSFLGVLVSSLDISLRPLYSTNEEKYAHFKSLQVLAKLSSSKVDVPLKNYQSAQYYGPIHLGTPPQEFQVVFDTGSSNLWVPSKFCISPSCLFHNKYRRDQSNTYESDGTPITIEYGSGKVEGVLSQDKVTWGGIEVPKVRFGEMILVSGTSFLLAKFDGILGMAWRAISVDDIEPVYQTMYDLGLLEDDSFAFYLTKGDNQDGSILTLGGYNEKCYQGDWNYVDLVEDDYWLIQIDKISVNGKEIDVQNIRGIVDSGTSALVGDNSVIKLINSEIPQINTDCSNIPDLPDVTVTIGGIDYVLKPEDYVIEMSIAGKSICENGWIGAGFPEKFKNVVILGDLFIRTYYTHFDYGKSRLGFATAV</sequence>
<feature type="signal peptide" evidence="5">
    <location>
        <begin position="1"/>
        <end position="16"/>
    </location>
</feature>
<feature type="active site" evidence="2">
    <location>
        <position position="79"/>
    </location>
</feature>
<dbReference type="FunFam" id="2.40.70.10:FF:000149">
    <property type="entry name" value="Uncharacterized protein"/>
    <property type="match status" value="1"/>
</dbReference>
<keyword evidence="5" id="KW-0732">Signal</keyword>
<dbReference type="GO" id="GO:0006508">
    <property type="term" value="P:proteolysis"/>
    <property type="evidence" value="ECO:0007669"/>
    <property type="project" value="UniProtKB-KW"/>
</dbReference>
<evidence type="ECO:0000256" key="1">
    <source>
        <dbReference type="ARBA" id="ARBA00007447"/>
    </source>
</evidence>
<dbReference type="Pfam" id="PF00026">
    <property type="entry name" value="Asp"/>
    <property type="match status" value="1"/>
</dbReference>
<keyword evidence="4" id="KW-0064">Aspartyl protease</keyword>
<dbReference type="GO" id="GO:0004190">
    <property type="term" value="F:aspartic-type endopeptidase activity"/>
    <property type="evidence" value="ECO:0007669"/>
    <property type="project" value="UniProtKB-KW"/>
</dbReference>
<accession>A0AAU9JKN8</accession>
<proteinExistence type="inferred from homology"/>
<evidence type="ECO:0000313" key="7">
    <source>
        <dbReference type="EMBL" id="CAG9324705.1"/>
    </source>
</evidence>
<dbReference type="InterPro" id="IPR021109">
    <property type="entry name" value="Peptidase_aspartic_dom_sf"/>
</dbReference>
<dbReference type="InterPro" id="IPR001969">
    <property type="entry name" value="Aspartic_peptidase_AS"/>
</dbReference>
<feature type="active site" evidence="2">
    <location>
        <position position="262"/>
    </location>
</feature>
<feature type="disulfide bond" evidence="3">
    <location>
        <begin position="92"/>
        <end position="97"/>
    </location>
</feature>
<evidence type="ECO:0000313" key="8">
    <source>
        <dbReference type="Proteomes" id="UP001162131"/>
    </source>
</evidence>
<dbReference type="AlphaFoldDB" id="A0AAU9JKN8"/>
<name>A0AAU9JKN8_9CILI</name>
<dbReference type="PROSITE" id="PS51767">
    <property type="entry name" value="PEPTIDASE_A1"/>
    <property type="match status" value="1"/>
</dbReference>
<comment type="similarity">
    <text evidence="1 4">Belongs to the peptidase A1 family.</text>
</comment>
<protein>
    <recommendedName>
        <fullName evidence="6">Peptidase A1 domain-containing protein</fullName>
    </recommendedName>
</protein>
<dbReference type="EMBL" id="CAJZBQ010000036">
    <property type="protein sequence ID" value="CAG9324705.1"/>
    <property type="molecule type" value="Genomic_DNA"/>
</dbReference>
<evidence type="ECO:0000256" key="2">
    <source>
        <dbReference type="PIRSR" id="PIRSR601461-1"/>
    </source>
</evidence>
<dbReference type="InterPro" id="IPR001461">
    <property type="entry name" value="Aspartic_peptidase_A1"/>
</dbReference>
<keyword evidence="4" id="KW-0378">Hydrolase</keyword>
<dbReference type="PRINTS" id="PR00792">
    <property type="entry name" value="PEPSIN"/>
</dbReference>
<feature type="chain" id="PRO_5043728744" description="Peptidase A1 domain-containing protein" evidence="5">
    <location>
        <begin position="17"/>
        <end position="370"/>
    </location>
</feature>